<accession>A0ACC2T6S5</accession>
<protein>
    <submittedName>
        <fullName evidence="1">Uncharacterized protein</fullName>
    </submittedName>
</protein>
<name>A0ACC2T6S5_9FUNG</name>
<proteinExistence type="predicted"/>
<comment type="caution">
    <text evidence="1">The sequence shown here is derived from an EMBL/GenBank/DDBJ whole genome shotgun (WGS) entry which is preliminary data.</text>
</comment>
<sequence>MQLFIFKSNYDFIKVKNRDEKSLYYIYNCFLEMSTKVSNKGKGGNSFSKFYTTVFGEERWDTLLDALKKPTRHCLIINKFSQATPTGIDFGNWLDENCPKAQPEPEEVKKRYTKSDWLSTNWPEHALGPITTKSKGDQLAFPAPSVTEDNLLSHYLLDAASLLPVIALDIQPSDHILDLCAAPGGKSVMIGQVLFKNTSSGEAQNRGSLHSNEHNRSRYDRLKGVMASYFGSPGALNRPPIRISNLDGTMYGHFGTFQYDKILIDAPCSSERHLVHHSSEMRQWTPRQSVMNSQRQLKLLLSAIILVKPGGRIVYATCALTPEENDGVIGSLLARRGDVVVKVPFSPPCTDEAWGSPTKHGWMCLPDNSAGWGPIYLTILEKVSPVQSDSE</sequence>
<organism evidence="1 2">
    <name type="scientific">Entomophthora muscae</name>
    <dbReference type="NCBI Taxonomy" id="34485"/>
    <lineage>
        <taxon>Eukaryota</taxon>
        <taxon>Fungi</taxon>
        <taxon>Fungi incertae sedis</taxon>
        <taxon>Zoopagomycota</taxon>
        <taxon>Entomophthoromycotina</taxon>
        <taxon>Entomophthoromycetes</taxon>
        <taxon>Entomophthorales</taxon>
        <taxon>Entomophthoraceae</taxon>
        <taxon>Entomophthora</taxon>
    </lineage>
</organism>
<dbReference type="EMBL" id="QTSX02003577">
    <property type="protein sequence ID" value="KAJ9070369.1"/>
    <property type="molecule type" value="Genomic_DNA"/>
</dbReference>
<keyword evidence="2" id="KW-1185">Reference proteome</keyword>
<gene>
    <name evidence="1" type="ORF">DSO57_1008667</name>
</gene>
<evidence type="ECO:0000313" key="2">
    <source>
        <dbReference type="Proteomes" id="UP001165960"/>
    </source>
</evidence>
<dbReference type="Proteomes" id="UP001165960">
    <property type="component" value="Unassembled WGS sequence"/>
</dbReference>
<evidence type="ECO:0000313" key="1">
    <source>
        <dbReference type="EMBL" id="KAJ9070369.1"/>
    </source>
</evidence>
<reference evidence="1" key="1">
    <citation type="submission" date="2022-04" db="EMBL/GenBank/DDBJ databases">
        <title>Genome of the entomopathogenic fungus Entomophthora muscae.</title>
        <authorList>
            <person name="Elya C."/>
            <person name="Lovett B.R."/>
            <person name="Lee E."/>
            <person name="Macias A.M."/>
            <person name="Hajek A.E."/>
            <person name="De Bivort B.L."/>
            <person name="Kasson M.T."/>
            <person name="De Fine Licht H.H."/>
            <person name="Stajich J.E."/>
        </authorList>
    </citation>
    <scope>NUCLEOTIDE SEQUENCE</scope>
    <source>
        <strain evidence="1">Berkeley</strain>
    </source>
</reference>